<evidence type="ECO:0000256" key="8">
    <source>
        <dbReference type="ARBA" id="ARBA00022650"/>
    </source>
</evidence>
<dbReference type="Pfam" id="PF03807">
    <property type="entry name" value="F420_oxidored"/>
    <property type="match status" value="1"/>
</dbReference>
<keyword evidence="10" id="KW-0560">Oxidoreductase</keyword>
<keyword evidence="18" id="KW-1185">Reference proteome</keyword>
<evidence type="ECO:0000256" key="7">
    <source>
        <dbReference type="ARBA" id="ARBA00022605"/>
    </source>
</evidence>
<comment type="catalytic activity">
    <reaction evidence="12">
        <text>L-proline + NADP(+) = (S)-1-pyrroline-5-carboxylate + NADPH + 2 H(+)</text>
        <dbReference type="Rhea" id="RHEA:14109"/>
        <dbReference type="ChEBI" id="CHEBI:15378"/>
        <dbReference type="ChEBI" id="CHEBI:17388"/>
        <dbReference type="ChEBI" id="CHEBI:57783"/>
        <dbReference type="ChEBI" id="CHEBI:58349"/>
        <dbReference type="ChEBI" id="CHEBI:60039"/>
        <dbReference type="EC" id="1.5.1.2"/>
    </reaction>
</comment>
<dbReference type="GO" id="GO:0005737">
    <property type="term" value="C:cytoplasm"/>
    <property type="evidence" value="ECO:0007669"/>
    <property type="project" value="UniProtKB-SubCell"/>
</dbReference>
<dbReference type="GO" id="GO:0004735">
    <property type="term" value="F:pyrroline-5-carboxylate reductase activity"/>
    <property type="evidence" value="ECO:0007669"/>
    <property type="project" value="UniProtKB-EC"/>
</dbReference>
<comment type="pathway">
    <text evidence="2">Amino-acid biosynthesis; L-proline biosynthesis; L-proline from L-glutamate 5-semialdehyde: step 1/1.</text>
</comment>
<reference evidence="17 18" key="1">
    <citation type="journal article" date="2017" name="Curr. Biol.">
        <title>Genome architecture and evolution of a unichromosomal asexual nematode.</title>
        <authorList>
            <person name="Fradin H."/>
            <person name="Zegar C."/>
            <person name="Gutwein M."/>
            <person name="Lucas J."/>
            <person name="Kovtun M."/>
            <person name="Corcoran D."/>
            <person name="Baugh L.R."/>
            <person name="Kiontke K."/>
            <person name="Gunsalus K."/>
            <person name="Fitch D.H."/>
            <person name="Piano F."/>
        </authorList>
    </citation>
    <scope>NUCLEOTIDE SEQUENCE [LARGE SCALE GENOMIC DNA]</scope>
    <source>
        <strain evidence="17">PF1309</strain>
    </source>
</reference>
<sequence>MIKASTSDGRHLFYSTPKNQRYFDTDIDEISSEGGTTSDDDVRDSEVLCDDEIYVIESEPGGISVRKREGLRQSRRNEERDTVEKLRLKRVVCLYLSLPCKSPSSISMVLKKVRVEFLPKELYNFYEVSSPLPLWIDSVVAATSLEMNGRPPSAISHTKTNGHSVHMNGGQQKLSQQELVVNYDIDDPQIPSSYYCCKKLAVQKLCRFVAVMSFLAVTVNVILYLLGFSRLGLNGYLEAIWSVGLIILFTLCIWQIIKGNGELPRNIMLNLNSFKPTDEQIEYRPRAIRQHDNNRAAIIVTSVVMCLLGFVIFIDCLFLHIMRIGFIGAGKMAQAMARGLINSGRINAENIIASSPKNDYSLLDQCKQLGLQTTHENTEVVHKSDVVFVAVKPVHVNKVASEIAPHFSREQLLISIALGITIRNIESLLPAKSRVVRVMPNTPAVVRAGASAFSVGSACRDGDSEIVRDLLSTVGFAVEVPEYLIDPVTGLSGSGPSYMFAAIEGLADGGVKVGLPRDLAIKLAAHTLFGAARMVLETGIHPAQLKDDVQSPAGSSVYAMHKLESSGFKGILMDAVEAATNRSRQTGDKSLPRDMRNTEMEHRVTREDDSNEDQQREKRRARA</sequence>
<proteinExistence type="inferred from homology"/>
<dbReference type="PANTHER" id="PTHR11645">
    <property type="entry name" value="PYRROLINE-5-CARBOXYLATE REDUCTASE"/>
    <property type="match status" value="1"/>
</dbReference>
<gene>
    <name evidence="17" type="ORF">WR25_16194</name>
</gene>
<dbReference type="PANTHER" id="PTHR11645:SF62">
    <property type="entry name" value="PYRROLINE-5-CARBOXYLATE REDUCTASE"/>
    <property type="match status" value="1"/>
</dbReference>
<dbReference type="GO" id="GO:0055129">
    <property type="term" value="P:L-proline biosynthetic process"/>
    <property type="evidence" value="ECO:0007669"/>
    <property type="project" value="UniProtKB-UniPathway"/>
</dbReference>
<dbReference type="FunFam" id="3.40.50.720:FF:000190">
    <property type="entry name" value="Pyrroline-5-carboxylate reductase"/>
    <property type="match status" value="1"/>
</dbReference>
<evidence type="ECO:0000256" key="6">
    <source>
        <dbReference type="ARBA" id="ARBA00022490"/>
    </source>
</evidence>
<evidence type="ECO:0000256" key="5">
    <source>
        <dbReference type="ARBA" id="ARBA00021413"/>
    </source>
</evidence>
<dbReference type="InterPro" id="IPR028939">
    <property type="entry name" value="P5C_Rdtase_cat_N"/>
</dbReference>
<evidence type="ECO:0000256" key="13">
    <source>
        <dbReference type="SAM" id="MobiDB-lite"/>
    </source>
</evidence>
<dbReference type="Gene3D" id="3.40.50.720">
    <property type="entry name" value="NAD(P)-binding Rossmann-like Domain"/>
    <property type="match status" value="1"/>
</dbReference>
<accession>A0A2A2L945</accession>
<dbReference type="Proteomes" id="UP000218231">
    <property type="component" value="Unassembled WGS sequence"/>
</dbReference>
<feature type="domain" description="Pyrroline-5-carboxylate reductase catalytic N-terminal" evidence="15">
    <location>
        <begin position="323"/>
        <end position="418"/>
    </location>
</feature>
<feature type="transmembrane region" description="Helical" evidence="14">
    <location>
        <begin position="296"/>
        <end position="322"/>
    </location>
</feature>
<evidence type="ECO:0000256" key="12">
    <source>
        <dbReference type="ARBA" id="ARBA00052690"/>
    </source>
</evidence>
<dbReference type="InterPro" id="IPR000304">
    <property type="entry name" value="Pyrroline-COOH_reductase"/>
</dbReference>
<evidence type="ECO:0000256" key="11">
    <source>
        <dbReference type="ARBA" id="ARBA00050547"/>
    </source>
</evidence>
<dbReference type="UniPathway" id="UPA00098">
    <property type="reaction ID" value="UER00361"/>
</dbReference>
<dbReference type="InterPro" id="IPR008927">
    <property type="entry name" value="6-PGluconate_DH-like_C_sf"/>
</dbReference>
<dbReference type="Gene3D" id="1.10.3730.10">
    <property type="entry name" value="ProC C-terminal domain-like"/>
    <property type="match status" value="1"/>
</dbReference>
<protein>
    <recommendedName>
        <fullName evidence="5">Pyrroline-5-carboxylate reductase</fullName>
        <ecNumber evidence="4">1.5.1.2</ecNumber>
    </recommendedName>
</protein>
<evidence type="ECO:0000256" key="9">
    <source>
        <dbReference type="ARBA" id="ARBA00022857"/>
    </source>
</evidence>
<name>A0A2A2L945_9BILA</name>
<organism evidence="17 18">
    <name type="scientific">Diploscapter pachys</name>
    <dbReference type="NCBI Taxonomy" id="2018661"/>
    <lineage>
        <taxon>Eukaryota</taxon>
        <taxon>Metazoa</taxon>
        <taxon>Ecdysozoa</taxon>
        <taxon>Nematoda</taxon>
        <taxon>Chromadorea</taxon>
        <taxon>Rhabditida</taxon>
        <taxon>Rhabditina</taxon>
        <taxon>Rhabditomorpha</taxon>
        <taxon>Rhabditoidea</taxon>
        <taxon>Rhabditidae</taxon>
        <taxon>Diploscapter</taxon>
    </lineage>
</organism>
<feature type="transmembrane region" description="Helical" evidence="14">
    <location>
        <begin position="239"/>
        <end position="257"/>
    </location>
</feature>
<dbReference type="EMBL" id="LIAE01007033">
    <property type="protein sequence ID" value="PAV82700.1"/>
    <property type="molecule type" value="Genomic_DNA"/>
</dbReference>
<evidence type="ECO:0000256" key="4">
    <source>
        <dbReference type="ARBA" id="ARBA00012855"/>
    </source>
</evidence>
<feature type="compositionally biased region" description="Basic and acidic residues" evidence="13">
    <location>
        <begin position="585"/>
        <end position="616"/>
    </location>
</feature>
<keyword evidence="14" id="KW-1133">Transmembrane helix</keyword>
<feature type="domain" description="Pyrroline-5-carboxylate reductase dimerisation" evidence="16">
    <location>
        <begin position="482"/>
        <end position="585"/>
    </location>
</feature>
<dbReference type="STRING" id="2018661.A0A2A2L945"/>
<dbReference type="InterPro" id="IPR029036">
    <property type="entry name" value="P5CR_dimer"/>
</dbReference>
<evidence type="ECO:0000256" key="2">
    <source>
        <dbReference type="ARBA" id="ARBA00005205"/>
    </source>
</evidence>
<dbReference type="EC" id="1.5.1.2" evidence="4"/>
<dbReference type="OrthoDB" id="10263291at2759"/>
<dbReference type="HAMAP" id="MF_01925">
    <property type="entry name" value="P5C_reductase"/>
    <property type="match status" value="1"/>
</dbReference>
<evidence type="ECO:0000256" key="14">
    <source>
        <dbReference type="SAM" id="Phobius"/>
    </source>
</evidence>
<comment type="catalytic activity">
    <reaction evidence="11">
        <text>L-proline + NAD(+) = (S)-1-pyrroline-5-carboxylate + NADH + 2 H(+)</text>
        <dbReference type="Rhea" id="RHEA:14105"/>
        <dbReference type="ChEBI" id="CHEBI:15378"/>
        <dbReference type="ChEBI" id="CHEBI:17388"/>
        <dbReference type="ChEBI" id="CHEBI:57540"/>
        <dbReference type="ChEBI" id="CHEBI:57945"/>
        <dbReference type="ChEBI" id="CHEBI:60039"/>
        <dbReference type="EC" id="1.5.1.2"/>
    </reaction>
</comment>
<dbReference type="InterPro" id="IPR036291">
    <property type="entry name" value="NAD(P)-bd_dom_sf"/>
</dbReference>
<dbReference type="Pfam" id="PF14748">
    <property type="entry name" value="P5CR_dimer"/>
    <property type="match status" value="1"/>
</dbReference>
<evidence type="ECO:0000256" key="3">
    <source>
        <dbReference type="ARBA" id="ARBA00005525"/>
    </source>
</evidence>
<dbReference type="SUPFAM" id="SSF51735">
    <property type="entry name" value="NAD(P)-binding Rossmann-fold domains"/>
    <property type="match status" value="1"/>
</dbReference>
<keyword evidence="7" id="KW-0028">Amino-acid biosynthesis</keyword>
<comment type="similarity">
    <text evidence="3">Belongs to the pyrroline-5-carboxylate reductase family.</text>
</comment>
<keyword evidence="6" id="KW-0963">Cytoplasm</keyword>
<comment type="subcellular location">
    <subcellularLocation>
        <location evidence="1">Cytoplasm</location>
    </subcellularLocation>
</comment>
<evidence type="ECO:0000259" key="16">
    <source>
        <dbReference type="Pfam" id="PF14748"/>
    </source>
</evidence>
<dbReference type="SUPFAM" id="SSF48179">
    <property type="entry name" value="6-phosphogluconate dehydrogenase C-terminal domain-like"/>
    <property type="match status" value="1"/>
</dbReference>
<dbReference type="FunFam" id="1.10.3730.10:FF:000001">
    <property type="entry name" value="Pyrroline-5-carboxylate reductase"/>
    <property type="match status" value="1"/>
</dbReference>
<evidence type="ECO:0000313" key="18">
    <source>
        <dbReference type="Proteomes" id="UP000218231"/>
    </source>
</evidence>
<keyword evidence="8" id="KW-0641">Proline biosynthesis</keyword>
<evidence type="ECO:0000259" key="15">
    <source>
        <dbReference type="Pfam" id="PF03807"/>
    </source>
</evidence>
<keyword evidence="14" id="KW-0472">Membrane</keyword>
<comment type="caution">
    <text evidence="17">The sequence shown here is derived from an EMBL/GenBank/DDBJ whole genome shotgun (WGS) entry which is preliminary data.</text>
</comment>
<feature type="region of interest" description="Disordered" evidence="13">
    <location>
        <begin position="579"/>
        <end position="623"/>
    </location>
</feature>
<evidence type="ECO:0000256" key="1">
    <source>
        <dbReference type="ARBA" id="ARBA00004496"/>
    </source>
</evidence>
<evidence type="ECO:0000313" key="17">
    <source>
        <dbReference type="EMBL" id="PAV82700.1"/>
    </source>
</evidence>
<dbReference type="NCBIfam" id="TIGR00112">
    <property type="entry name" value="proC"/>
    <property type="match status" value="1"/>
</dbReference>
<keyword evidence="14" id="KW-0812">Transmembrane</keyword>
<keyword evidence="9" id="KW-0521">NADP</keyword>
<dbReference type="AlphaFoldDB" id="A0A2A2L945"/>
<evidence type="ECO:0000256" key="10">
    <source>
        <dbReference type="ARBA" id="ARBA00023002"/>
    </source>
</evidence>
<feature type="transmembrane region" description="Helical" evidence="14">
    <location>
        <begin position="208"/>
        <end position="227"/>
    </location>
</feature>